<evidence type="ECO:0000313" key="1">
    <source>
        <dbReference type="EMBL" id="MCX8524671.1"/>
    </source>
</evidence>
<gene>
    <name evidence="1" type="ORF">OF897_12180</name>
</gene>
<dbReference type="EMBL" id="JAOVZW010000013">
    <property type="protein sequence ID" value="MCX8524671.1"/>
    <property type="molecule type" value="Genomic_DNA"/>
</dbReference>
<accession>A0ABT3XSS0</accession>
<evidence type="ECO:0000313" key="2">
    <source>
        <dbReference type="Proteomes" id="UP001073122"/>
    </source>
</evidence>
<proteinExistence type="predicted"/>
<dbReference type="InterPro" id="IPR021352">
    <property type="entry name" value="DUF2971"/>
</dbReference>
<keyword evidence="2" id="KW-1185">Reference proteome</keyword>
<name>A0ABT3XSS0_9FLAO</name>
<reference evidence="1" key="1">
    <citation type="submission" date="2022-10" db="EMBL/GenBank/DDBJ databases">
        <title>Chryseobacterium sp. nov., a novel bacterial species.</title>
        <authorList>
            <person name="Cao Y."/>
        </authorList>
    </citation>
    <scope>NUCLEOTIDE SEQUENCE</scope>
    <source>
        <strain evidence="1">CCTCC AB2015118</strain>
    </source>
</reference>
<organism evidence="1 2">
    <name type="scientific">Chryseobacterium formosus</name>
    <dbReference type="NCBI Taxonomy" id="1537363"/>
    <lineage>
        <taxon>Bacteria</taxon>
        <taxon>Pseudomonadati</taxon>
        <taxon>Bacteroidota</taxon>
        <taxon>Flavobacteriia</taxon>
        <taxon>Flavobacteriales</taxon>
        <taxon>Weeksellaceae</taxon>
        <taxon>Chryseobacterium group</taxon>
        <taxon>Chryseobacterium</taxon>
    </lineage>
</organism>
<dbReference type="Pfam" id="PF11185">
    <property type="entry name" value="DUF2971"/>
    <property type="match status" value="1"/>
</dbReference>
<dbReference type="Proteomes" id="UP001073122">
    <property type="component" value="Unassembled WGS sequence"/>
</dbReference>
<sequence length="202" mass="24050">MVNNTSIRKILYKYRSLDNFDLFLDILINKRLYATKYSLMNDPMEGLFLFENGTIQSAVRKKIYNEKNDLKICCLSENEDSMLMWSHYSNSHKGVILEVEVSDLNYDIVNVKYENNLSTYNADVSAKTILSSKLIHWEYEKEVRIFQKNDQNKYINVEIKRIILGRRISELHKILIQKLVLKIDRNIIVSEIPYEDFEYLKF</sequence>
<protein>
    <submittedName>
        <fullName evidence="1">DUF2971 domain-containing protein</fullName>
    </submittedName>
</protein>
<dbReference type="RefSeq" id="WP_267265955.1">
    <property type="nucleotide sequence ID" value="NZ_JAOVZW010000013.1"/>
</dbReference>
<comment type="caution">
    <text evidence="1">The sequence shown here is derived from an EMBL/GenBank/DDBJ whole genome shotgun (WGS) entry which is preliminary data.</text>
</comment>